<reference evidence="1" key="2">
    <citation type="submission" date="2015-07" db="EMBL/GenBank/DDBJ databases">
        <title>Plasmids, circular viruses and viroids from rat gut.</title>
        <authorList>
            <person name="Jorgensen T.J."/>
            <person name="Hansen M.A."/>
            <person name="Xu Z."/>
            <person name="Tabak M.A."/>
            <person name="Sorensen S.J."/>
            <person name="Hansen L.H."/>
        </authorList>
    </citation>
    <scope>NUCLEOTIDE SEQUENCE</scope>
    <source>
        <plasmid evidence="1">pRGRH0628</plasmid>
    </source>
</reference>
<name>A0A0H5Q248_9ZZZZ</name>
<dbReference type="AlphaFoldDB" id="A0A0H5Q248"/>
<keyword evidence="1" id="KW-0614">Plasmid</keyword>
<sequence>MGKIHDRIKNETEQALVREWAASTDTLKGCTVRLAPEYIQLIDKLSEYLGETRQTFLSALIYDAADEALTAYASVFKDPSYVVRDTRKACGFPYGFFEFCIDGGLDPSDPDSRREYEFSQLAEHESRVEEIEWAAVQAQAEAQAKEGDQ</sequence>
<dbReference type="EMBL" id="LN853255">
    <property type="protein sequence ID" value="CRY95450.1"/>
    <property type="molecule type" value="Genomic_DNA"/>
</dbReference>
<protein>
    <submittedName>
        <fullName evidence="1">Uncharacterized protein</fullName>
    </submittedName>
</protein>
<geneLocation type="plasmid" evidence="1">
    <name>pRGRH0628</name>
</geneLocation>
<organism evidence="1">
    <name type="scientific">uncultured prokaryote</name>
    <dbReference type="NCBI Taxonomy" id="198431"/>
    <lineage>
        <taxon>unclassified sequences</taxon>
        <taxon>environmental samples</taxon>
    </lineage>
</organism>
<reference evidence="1" key="1">
    <citation type="submission" date="2015-06" db="EMBL/GenBank/DDBJ databases">
        <authorList>
            <person name="Joergensen T."/>
        </authorList>
    </citation>
    <scope>NUCLEOTIDE SEQUENCE</scope>
    <source>
        <plasmid evidence="1">pRGRH0628</plasmid>
    </source>
</reference>
<evidence type="ECO:0000313" key="1">
    <source>
        <dbReference type="EMBL" id="CRY95450.1"/>
    </source>
</evidence>
<proteinExistence type="predicted"/>
<accession>A0A0H5Q248</accession>